<dbReference type="Gene3D" id="2.60.40.1250">
    <property type="entry name" value="Thiol:disulfide interchange protein DsbD, N-terminal domain"/>
    <property type="match status" value="1"/>
</dbReference>
<dbReference type="GO" id="GO:0017004">
    <property type="term" value="P:cytochrome complex assembly"/>
    <property type="evidence" value="ECO:0007669"/>
    <property type="project" value="UniProtKB-KW"/>
</dbReference>
<dbReference type="Pfam" id="PF13899">
    <property type="entry name" value="Thioredoxin_7"/>
    <property type="match status" value="1"/>
</dbReference>
<evidence type="ECO:0000259" key="7">
    <source>
        <dbReference type="Pfam" id="PF02683"/>
    </source>
</evidence>
<evidence type="ECO:0000256" key="5">
    <source>
        <dbReference type="ARBA" id="ARBA00023136"/>
    </source>
</evidence>
<dbReference type="Gene3D" id="3.40.30.10">
    <property type="entry name" value="Glutaredoxin"/>
    <property type="match status" value="1"/>
</dbReference>
<evidence type="ECO:0000256" key="3">
    <source>
        <dbReference type="ARBA" id="ARBA00022748"/>
    </source>
</evidence>
<evidence type="ECO:0000256" key="4">
    <source>
        <dbReference type="ARBA" id="ARBA00022989"/>
    </source>
</evidence>
<keyword evidence="3" id="KW-0201">Cytochrome c-type biogenesis</keyword>
<feature type="transmembrane region" description="Helical" evidence="6">
    <location>
        <begin position="217"/>
        <end position="239"/>
    </location>
</feature>
<dbReference type="EMBL" id="FOAF01000009">
    <property type="protein sequence ID" value="SEM24643.1"/>
    <property type="molecule type" value="Genomic_DNA"/>
</dbReference>
<feature type="transmembrane region" description="Helical" evidence="6">
    <location>
        <begin position="293"/>
        <end position="316"/>
    </location>
</feature>
<dbReference type="GO" id="GO:0045454">
    <property type="term" value="P:cell redox homeostasis"/>
    <property type="evidence" value="ECO:0007669"/>
    <property type="project" value="TreeGrafter"/>
</dbReference>
<dbReference type="SUPFAM" id="SSF52833">
    <property type="entry name" value="Thioredoxin-like"/>
    <property type="match status" value="1"/>
</dbReference>
<proteinExistence type="predicted"/>
<organism evidence="8 9">
    <name type="scientific">Olivibacter domesticus</name>
    <name type="common">Pseudosphingobacterium domesticum</name>
    <dbReference type="NCBI Taxonomy" id="407022"/>
    <lineage>
        <taxon>Bacteria</taxon>
        <taxon>Pseudomonadati</taxon>
        <taxon>Bacteroidota</taxon>
        <taxon>Sphingobacteriia</taxon>
        <taxon>Sphingobacteriales</taxon>
        <taxon>Sphingobacteriaceae</taxon>
        <taxon>Olivibacter</taxon>
    </lineage>
</organism>
<dbReference type="InterPro" id="IPR036929">
    <property type="entry name" value="DsbDN_sf"/>
</dbReference>
<evidence type="ECO:0000313" key="8">
    <source>
        <dbReference type="EMBL" id="SEM24643.1"/>
    </source>
</evidence>
<protein>
    <submittedName>
        <fullName evidence="8">Thiol:disulfide interchange protein DsbD</fullName>
    </submittedName>
</protein>
<dbReference type="GO" id="GO:0015035">
    <property type="term" value="F:protein-disulfide reductase activity"/>
    <property type="evidence" value="ECO:0007669"/>
    <property type="project" value="TreeGrafter"/>
</dbReference>
<evidence type="ECO:0000256" key="1">
    <source>
        <dbReference type="ARBA" id="ARBA00004141"/>
    </source>
</evidence>
<dbReference type="Proteomes" id="UP000199421">
    <property type="component" value="Unassembled WGS sequence"/>
</dbReference>
<evidence type="ECO:0000313" key="9">
    <source>
        <dbReference type="Proteomes" id="UP000199421"/>
    </source>
</evidence>
<dbReference type="STRING" id="407022.SAMN05661044_04662"/>
<keyword evidence="9" id="KW-1185">Reference proteome</keyword>
<feature type="domain" description="Cytochrome C biogenesis protein transmembrane" evidence="7">
    <location>
        <begin position="180"/>
        <end position="386"/>
    </location>
</feature>
<evidence type="ECO:0000256" key="6">
    <source>
        <dbReference type="SAM" id="Phobius"/>
    </source>
</evidence>
<dbReference type="AlphaFoldDB" id="A0A1H7WT36"/>
<dbReference type="InterPro" id="IPR003834">
    <property type="entry name" value="Cyt_c_assmbl_TM_dom"/>
</dbReference>
<keyword evidence="2 6" id="KW-0812">Transmembrane</keyword>
<accession>A0A1H7WT36</accession>
<evidence type="ECO:0000256" key="2">
    <source>
        <dbReference type="ARBA" id="ARBA00022692"/>
    </source>
</evidence>
<feature type="transmembrane region" description="Helical" evidence="6">
    <location>
        <begin position="177"/>
        <end position="205"/>
    </location>
</feature>
<comment type="subcellular location">
    <subcellularLocation>
        <location evidence="1">Membrane</location>
        <topology evidence="1">Multi-pass membrane protein</topology>
    </subcellularLocation>
</comment>
<dbReference type="PANTHER" id="PTHR32234">
    <property type="entry name" value="THIOL:DISULFIDE INTERCHANGE PROTEIN DSBD"/>
    <property type="match status" value="1"/>
</dbReference>
<reference evidence="9" key="1">
    <citation type="submission" date="2016-10" db="EMBL/GenBank/DDBJ databases">
        <authorList>
            <person name="Varghese N."/>
            <person name="Submissions S."/>
        </authorList>
    </citation>
    <scope>NUCLEOTIDE SEQUENCE [LARGE SCALE GENOMIC DNA]</scope>
    <source>
        <strain evidence="9">DSM 18733</strain>
    </source>
</reference>
<feature type="transmembrane region" description="Helical" evidence="6">
    <location>
        <begin position="433"/>
        <end position="455"/>
    </location>
</feature>
<dbReference type="GO" id="GO:0016020">
    <property type="term" value="C:membrane"/>
    <property type="evidence" value="ECO:0007669"/>
    <property type="project" value="UniProtKB-SubCell"/>
</dbReference>
<keyword evidence="4 6" id="KW-1133">Transmembrane helix</keyword>
<feature type="transmembrane region" description="Helical" evidence="6">
    <location>
        <begin position="251"/>
        <end position="272"/>
    </location>
</feature>
<name>A0A1H7WT36_OLID1</name>
<sequence length="642" mass="71140">MSVMKRTIVFSIVLVCLVFTKNYAQLQENPVGWKTSIQQGKGDTLLVNLTATIKEGWHINSQFNAIQNGPLPTVFDFEKSEQYTVIGDVTEPKPLSRIEEAYNNQTLYYFEHEVRFIQKIIPKTNDSLAIKVAITYMSCSSTMCLPPETEEVALLYKPQHALTLADQTALSVKETNIGWIFLGGLLGGFLALLTPCVFSMIPLTVSYFTKNGGLKKAILYAVSIVVIYVTLGLTITLTLGPDALNALASNGIVNLIFFLIFLVFALSFLGAFEITLPSSWLNKSDKMADRGGFIGIFFMAFTLALVSFSCTGPIIGSLLVEAAINGSIAGPAAGMFGFALALSIPFMLFAAFPSMLKKLPKSGSWLGKVKVILGFLELALAMKFLSTFDLVYQLGFLKREVFIAVWIVIFTSFGFYMLGKLNFEDGESKSKTSISGFISSVVIFSFVVYLIPGLWGAPVKLASGFLPPSFYKEWNQNTPTANTSISTNTIPAEKHAQPCPQNLNCFHDYDEGVAYAKEMNKPILLDFTGWSCVNCRKMEDNVWSDPMVWGKLNNDYVLISLYVDDTTPLPDDEQYASETTGKKIKTIGNKWSDFQTTKFRTNSQPYYVAVNTKGEMLHEPVAYEPNVKTYAAFLQEGVEKFK</sequence>
<dbReference type="Pfam" id="PF02683">
    <property type="entry name" value="DsbD_TM"/>
    <property type="match status" value="1"/>
</dbReference>
<dbReference type="InterPro" id="IPR036249">
    <property type="entry name" value="Thioredoxin-like_sf"/>
</dbReference>
<dbReference type="PANTHER" id="PTHR32234:SF0">
    <property type="entry name" value="THIOL:DISULFIDE INTERCHANGE PROTEIN DSBD"/>
    <property type="match status" value="1"/>
</dbReference>
<feature type="transmembrane region" description="Helical" evidence="6">
    <location>
        <begin position="371"/>
        <end position="395"/>
    </location>
</feature>
<keyword evidence="5 6" id="KW-0472">Membrane</keyword>
<gene>
    <name evidence="8" type="ORF">SAMN05661044_04662</name>
</gene>
<feature type="transmembrane region" description="Helical" evidence="6">
    <location>
        <begin position="328"/>
        <end position="350"/>
    </location>
</feature>
<feature type="transmembrane region" description="Helical" evidence="6">
    <location>
        <begin position="401"/>
        <end position="421"/>
    </location>
</feature>